<dbReference type="Gene3D" id="2.50.20.10">
    <property type="entry name" value="Lipoprotein localisation LolA/LolB/LppX"/>
    <property type="match status" value="1"/>
</dbReference>
<evidence type="ECO:0000259" key="6">
    <source>
        <dbReference type="Pfam" id="PF03888"/>
    </source>
</evidence>
<feature type="chain" id="PRO_5045626059" evidence="5">
    <location>
        <begin position="22"/>
        <end position="328"/>
    </location>
</feature>
<comment type="subcellular location">
    <subcellularLocation>
        <location evidence="1">Periplasm</location>
    </subcellularLocation>
</comment>
<proteinExistence type="inferred from homology"/>
<name>A0ABN0T8N1_9GAMM</name>
<feature type="domain" description="MucB/RseB N-terminal" evidence="6">
    <location>
        <begin position="26"/>
        <end position="200"/>
    </location>
</feature>
<evidence type="ECO:0000256" key="2">
    <source>
        <dbReference type="ARBA" id="ARBA00008150"/>
    </source>
</evidence>
<dbReference type="Gene3D" id="3.30.200.100">
    <property type="entry name" value="MucB/RseB, C-terminal domain"/>
    <property type="match status" value="1"/>
</dbReference>
<dbReference type="PANTHER" id="PTHR38782">
    <property type="match status" value="1"/>
</dbReference>
<keyword evidence="4" id="KW-0574">Periplasm</keyword>
<gene>
    <name evidence="8" type="ORF">GCM10008964_03690</name>
</gene>
<evidence type="ECO:0000256" key="1">
    <source>
        <dbReference type="ARBA" id="ARBA00004418"/>
    </source>
</evidence>
<evidence type="ECO:0000256" key="5">
    <source>
        <dbReference type="SAM" id="SignalP"/>
    </source>
</evidence>
<organism evidence="8 9">
    <name type="scientific">Methylophaga marina</name>
    <dbReference type="NCBI Taxonomy" id="45495"/>
    <lineage>
        <taxon>Bacteria</taxon>
        <taxon>Pseudomonadati</taxon>
        <taxon>Pseudomonadota</taxon>
        <taxon>Gammaproteobacteria</taxon>
        <taxon>Thiotrichales</taxon>
        <taxon>Piscirickettsiaceae</taxon>
        <taxon>Methylophaga</taxon>
    </lineage>
</organism>
<protein>
    <submittedName>
        <fullName evidence="8">MucB/RseB C-terminal domain-containing protein</fullName>
    </submittedName>
</protein>
<keyword evidence="9" id="KW-1185">Reference proteome</keyword>
<evidence type="ECO:0000313" key="8">
    <source>
        <dbReference type="EMBL" id="GAA0215323.1"/>
    </source>
</evidence>
<dbReference type="Pfam" id="PF03888">
    <property type="entry name" value="MucB_RseB"/>
    <property type="match status" value="1"/>
</dbReference>
<reference evidence="8 9" key="1">
    <citation type="journal article" date="2019" name="Int. J. Syst. Evol. Microbiol.">
        <title>The Global Catalogue of Microorganisms (GCM) 10K type strain sequencing project: providing services to taxonomists for standard genome sequencing and annotation.</title>
        <authorList>
            <consortium name="The Broad Institute Genomics Platform"/>
            <consortium name="The Broad Institute Genome Sequencing Center for Infectious Disease"/>
            <person name="Wu L."/>
            <person name="Ma J."/>
        </authorList>
    </citation>
    <scope>NUCLEOTIDE SEQUENCE [LARGE SCALE GENOMIC DNA]</scope>
    <source>
        <strain evidence="8 9">JCM 6886</strain>
    </source>
</reference>
<dbReference type="EMBL" id="BAAADG010000001">
    <property type="protein sequence ID" value="GAA0215323.1"/>
    <property type="molecule type" value="Genomic_DNA"/>
</dbReference>
<feature type="domain" description="MucB/RseB C-terminal" evidence="7">
    <location>
        <begin position="225"/>
        <end position="320"/>
    </location>
</feature>
<evidence type="ECO:0000256" key="3">
    <source>
        <dbReference type="ARBA" id="ARBA00022729"/>
    </source>
</evidence>
<comment type="caution">
    <text evidence="8">The sequence shown here is derived from an EMBL/GenBank/DDBJ whole genome shotgun (WGS) entry which is preliminary data.</text>
</comment>
<comment type="similarity">
    <text evidence="2">Belongs to the RseB family.</text>
</comment>
<evidence type="ECO:0000313" key="9">
    <source>
        <dbReference type="Proteomes" id="UP001501476"/>
    </source>
</evidence>
<dbReference type="InterPro" id="IPR038484">
    <property type="entry name" value="MucB/RseB_C_sf"/>
</dbReference>
<dbReference type="InterPro" id="IPR033436">
    <property type="entry name" value="MucB/RseB_C"/>
</dbReference>
<feature type="signal peptide" evidence="5">
    <location>
        <begin position="1"/>
        <end position="21"/>
    </location>
</feature>
<dbReference type="PIRSF" id="PIRSF005427">
    <property type="entry name" value="RseB"/>
    <property type="match status" value="1"/>
</dbReference>
<evidence type="ECO:0000256" key="4">
    <source>
        <dbReference type="ARBA" id="ARBA00022764"/>
    </source>
</evidence>
<dbReference type="InterPro" id="IPR005588">
    <property type="entry name" value="MucB_RseB"/>
</dbReference>
<evidence type="ECO:0000259" key="7">
    <source>
        <dbReference type="Pfam" id="PF17188"/>
    </source>
</evidence>
<dbReference type="PANTHER" id="PTHR38782:SF1">
    <property type="entry name" value="SIGMA-E FACTOR REGULATORY PROTEIN RSEB"/>
    <property type="match status" value="1"/>
</dbReference>
<sequence length="328" mass="36674">MRVMLHLLVVTFLSFSALAHADDPRAMQILEKMTSAAKTLTYEGVFNYQSGRNLQSIRIFHRSDDNGELERMISLNGAAREVIRSNDMVTCISPDGKQINVSRRPLSGGFPSDLPRRFSSAAPYYEVEMGGKKRVAGKDAYQLLITPNDNYRYGYRLWVDVETYLLLKSELIAQDGDVLETFSFSSVSTGEPIPDYKFESLLAEDDMVWHKTEPQEPIDIEEHHHELAWQVNWLPDGFALVALQNRLRSSNGADVEQRVYSDGLSSVSVFIEKIRAKHNHLHGASHVGGINAFGTIMNAHFVTVVGEVPAVTVEKIGSAIAFSQAEQE</sequence>
<dbReference type="RefSeq" id="WP_286305175.1">
    <property type="nucleotide sequence ID" value="NZ_AP027741.1"/>
</dbReference>
<dbReference type="InterPro" id="IPR033434">
    <property type="entry name" value="MucB/RseB_N"/>
</dbReference>
<dbReference type="CDD" id="cd16327">
    <property type="entry name" value="RseB"/>
    <property type="match status" value="1"/>
</dbReference>
<keyword evidence="3 5" id="KW-0732">Signal</keyword>
<dbReference type="Pfam" id="PF17188">
    <property type="entry name" value="MucB_RseB_C"/>
    <property type="match status" value="1"/>
</dbReference>
<accession>A0ABN0T8N1</accession>
<dbReference type="Proteomes" id="UP001501476">
    <property type="component" value="Unassembled WGS sequence"/>
</dbReference>